<dbReference type="EMBL" id="ML994623">
    <property type="protein sequence ID" value="KAF2188707.1"/>
    <property type="molecule type" value="Genomic_DNA"/>
</dbReference>
<dbReference type="PANTHER" id="PTHR35391:SF3">
    <property type="entry name" value="FINGER DOMAIN PROTEIN, PUTATIVE (AFU_ORTHOLOGUE AFUA_8G04300)-RELATED"/>
    <property type="match status" value="1"/>
</dbReference>
<dbReference type="OrthoDB" id="5032844at2759"/>
<dbReference type="Proteomes" id="UP000800200">
    <property type="component" value="Unassembled WGS sequence"/>
</dbReference>
<accession>A0A6A6E9R6</accession>
<protein>
    <recommendedName>
        <fullName evidence="2">C2H2-type domain-containing protein</fullName>
    </recommendedName>
</protein>
<sequence>MDEGQDFPEESLAHIEALLSRHPPQEIMRMFQQVLDSRRNSSASSFTSSNSSLRSRLSIASSFSISSREFAPSIASSTSSRSRRRQEPRSYPSGLNPTRPVSSVHTPVSDVSSPMDSNLEPSITPTDEDLNSMASPIGITNERAQSQVGDSHWFCTFCAEKETLKTFRAKSDWKKHETRMHETGEDWPCPAPGCSQIFDRQKDFTKHYERSHPKRPLLSLTDIKIQLLPKKIFGCGFDKCKDVSIGWDERCDHVAKHMKNGLTSANWKYSNVIRNLIRQEATRDTWKELISSLDESLRESRSQINWSPENTRILKQKLECCDLRPSREEVLITALGLRSDLPIDARGLELPPGFVIPSKDSVENFDRLSREQRMHILNGESSDTSSRARLLDNVTSALLKATSTAYVQSQPAPARVFVPESQPYSEPQITDAHGRRISFMEVDPADFVDIMQPDISQIPTGLGSQPAHQPEQDSGFIDPGRPTNPLGWCYPNYFGPAPVFEESQYYDRPSLGQIMTKPLRKVRSGLSSRRTHQTSAPSPVHQTEAVIDFTVPHAAPIPMRQQQQYRAAETNVDQSHLFTSQY</sequence>
<dbReference type="AlphaFoldDB" id="A0A6A6E9R6"/>
<keyword evidence="4" id="KW-1185">Reference proteome</keyword>
<dbReference type="Gene3D" id="3.30.160.60">
    <property type="entry name" value="Classic Zinc Finger"/>
    <property type="match status" value="1"/>
</dbReference>
<dbReference type="PANTHER" id="PTHR35391">
    <property type="entry name" value="C2H2-TYPE DOMAIN-CONTAINING PROTEIN-RELATED"/>
    <property type="match status" value="1"/>
</dbReference>
<gene>
    <name evidence="3" type="ORF">K469DRAFT_748431</name>
</gene>
<feature type="compositionally biased region" description="Polar residues" evidence="1">
    <location>
        <begin position="95"/>
        <end position="125"/>
    </location>
</feature>
<feature type="region of interest" description="Disordered" evidence="1">
    <location>
        <begin position="74"/>
        <end position="130"/>
    </location>
</feature>
<feature type="domain" description="C2H2-type" evidence="2">
    <location>
        <begin position="189"/>
        <end position="212"/>
    </location>
</feature>
<dbReference type="SMART" id="SM00355">
    <property type="entry name" value="ZnF_C2H2"/>
    <property type="match status" value="3"/>
</dbReference>
<proteinExistence type="predicted"/>
<evidence type="ECO:0000313" key="3">
    <source>
        <dbReference type="EMBL" id="KAF2188707.1"/>
    </source>
</evidence>
<dbReference type="PROSITE" id="PS00028">
    <property type="entry name" value="ZINC_FINGER_C2H2_1"/>
    <property type="match status" value="1"/>
</dbReference>
<organism evidence="3 4">
    <name type="scientific">Zopfia rhizophila CBS 207.26</name>
    <dbReference type="NCBI Taxonomy" id="1314779"/>
    <lineage>
        <taxon>Eukaryota</taxon>
        <taxon>Fungi</taxon>
        <taxon>Dikarya</taxon>
        <taxon>Ascomycota</taxon>
        <taxon>Pezizomycotina</taxon>
        <taxon>Dothideomycetes</taxon>
        <taxon>Dothideomycetes incertae sedis</taxon>
        <taxon>Zopfiaceae</taxon>
        <taxon>Zopfia</taxon>
    </lineage>
</organism>
<dbReference type="InterPro" id="IPR013087">
    <property type="entry name" value="Znf_C2H2_type"/>
</dbReference>
<evidence type="ECO:0000313" key="4">
    <source>
        <dbReference type="Proteomes" id="UP000800200"/>
    </source>
</evidence>
<evidence type="ECO:0000259" key="2">
    <source>
        <dbReference type="PROSITE" id="PS00028"/>
    </source>
</evidence>
<reference evidence="3" key="1">
    <citation type="journal article" date="2020" name="Stud. Mycol.">
        <title>101 Dothideomycetes genomes: a test case for predicting lifestyles and emergence of pathogens.</title>
        <authorList>
            <person name="Haridas S."/>
            <person name="Albert R."/>
            <person name="Binder M."/>
            <person name="Bloem J."/>
            <person name="Labutti K."/>
            <person name="Salamov A."/>
            <person name="Andreopoulos B."/>
            <person name="Baker S."/>
            <person name="Barry K."/>
            <person name="Bills G."/>
            <person name="Bluhm B."/>
            <person name="Cannon C."/>
            <person name="Castanera R."/>
            <person name="Culley D."/>
            <person name="Daum C."/>
            <person name="Ezra D."/>
            <person name="Gonzalez J."/>
            <person name="Henrissat B."/>
            <person name="Kuo A."/>
            <person name="Liang C."/>
            <person name="Lipzen A."/>
            <person name="Lutzoni F."/>
            <person name="Magnuson J."/>
            <person name="Mondo S."/>
            <person name="Nolan M."/>
            <person name="Ohm R."/>
            <person name="Pangilinan J."/>
            <person name="Park H.-J."/>
            <person name="Ramirez L."/>
            <person name="Alfaro M."/>
            <person name="Sun H."/>
            <person name="Tritt A."/>
            <person name="Yoshinaga Y."/>
            <person name="Zwiers L.-H."/>
            <person name="Turgeon B."/>
            <person name="Goodwin S."/>
            <person name="Spatafora J."/>
            <person name="Crous P."/>
            <person name="Grigoriev I."/>
        </authorList>
    </citation>
    <scope>NUCLEOTIDE SEQUENCE</scope>
    <source>
        <strain evidence="3">CBS 207.26</strain>
    </source>
</reference>
<name>A0A6A6E9R6_9PEZI</name>
<evidence type="ECO:0000256" key="1">
    <source>
        <dbReference type="SAM" id="MobiDB-lite"/>
    </source>
</evidence>